<dbReference type="SUPFAM" id="SSF52374">
    <property type="entry name" value="Nucleotidylyl transferase"/>
    <property type="match status" value="1"/>
</dbReference>
<dbReference type="PRINTS" id="PR00984">
    <property type="entry name" value="TRNASYNTHILE"/>
</dbReference>
<dbReference type="GO" id="GO:0005737">
    <property type="term" value="C:cytoplasm"/>
    <property type="evidence" value="ECO:0007669"/>
    <property type="project" value="UniProtKB-SubCell"/>
</dbReference>
<organism evidence="14">
    <name type="scientific">Haptolina ericina</name>
    <dbReference type="NCBI Taxonomy" id="156174"/>
    <lineage>
        <taxon>Eukaryota</taxon>
        <taxon>Haptista</taxon>
        <taxon>Haptophyta</taxon>
        <taxon>Prymnesiophyceae</taxon>
        <taxon>Prymnesiales</taxon>
        <taxon>Prymnesiaceae</taxon>
        <taxon>Haptolina</taxon>
    </lineage>
</organism>
<dbReference type="InterPro" id="IPR014729">
    <property type="entry name" value="Rossmann-like_a/b/a_fold"/>
</dbReference>
<evidence type="ECO:0000313" key="14">
    <source>
        <dbReference type="EMBL" id="CAE0117804.1"/>
    </source>
</evidence>
<dbReference type="SUPFAM" id="SSF47323">
    <property type="entry name" value="Anticodon-binding domain of a subclass of class I aminoacyl-tRNA synthetases"/>
    <property type="match status" value="1"/>
</dbReference>
<evidence type="ECO:0000256" key="1">
    <source>
        <dbReference type="ARBA" id="ARBA00004496"/>
    </source>
</evidence>
<dbReference type="Pfam" id="PF08264">
    <property type="entry name" value="Anticodon_1"/>
    <property type="match status" value="1"/>
</dbReference>
<evidence type="ECO:0000256" key="3">
    <source>
        <dbReference type="ARBA" id="ARBA00013165"/>
    </source>
</evidence>
<reference evidence="14" key="1">
    <citation type="submission" date="2021-01" db="EMBL/GenBank/DDBJ databases">
        <authorList>
            <person name="Corre E."/>
            <person name="Pelletier E."/>
            <person name="Niang G."/>
            <person name="Scheremetjew M."/>
            <person name="Finn R."/>
            <person name="Kale V."/>
            <person name="Holt S."/>
            <person name="Cochrane G."/>
            <person name="Meng A."/>
            <person name="Brown T."/>
            <person name="Cohen L."/>
        </authorList>
    </citation>
    <scope>NUCLEOTIDE SEQUENCE</scope>
    <source>
        <strain evidence="14">CCMP281</strain>
    </source>
</reference>
<dbReference type="Gene3D" id="1.10.730.10">
    <property type="entry name" value="Isoleucyl-tRNA Synthetase, Domain 1"/>
    <property type="match status" value="1"/>
</dbReference>
<dbReference type="PANTHER" id="PTHR42780:SF1">
    <property type="entry name" value="ISOLEUCINE--TRNA LIGASE, CYTOPLASMIC"/>
    <property type="match status" value="1"/>
</dbReference>
<dbReference type="Gene3D" id="3.40.50.620">
    <property type="entry name" value="HUPs"/>
    <property type="match status" value="2"/>
</dbReference>
<dbReference type="Pfam" id="PF19302">
    <property type="entry name" value="DUF5915"/>
    <property type="match status" value="1"/>
</dbReference>
<comment type="catalytic activity">
    <reaction evidence="11">
        <text>tRNA(Ile) + L-isoleucine + ATP = L-isoleucyl-tRNA(Ile) + AMP + diphosphate</text>
        <dbReference type="Rhea" id="RHEA:11060"/>
        <dbReference type="Rhea" id="RHEA-COMP:9666"/>
        <dbReference type="Rhea" id="RHEA-COMP:9695"/>
        <dbReference type="ChEBI" id="CHEBI:30616"/>
        <dbReference type="ChEBI" id="CHEBI:33019"/>
        <dbReference type="ChEBI" id="CHEBI:58045"/>
        <dbReference type="ChEBI" id="CHEBI:78442"/>
        <dbReference type="ChEBI" id="CHEBI:78528"/>
        <dbReference type="ChEBI" id="CHEBI:456215"/>
        <dbReference type="EC" id="6.1.1.5"/>
    </reaction>
</comment>
<dbReference type="InterPro" id="IPR033709">
    <property type="entry name" value="Anticodon_Ile_ABEc"/>
</dbReference>
<comment type="similarity">
    <text evidence="2">Belongs to the class-I aminoacyl-tRNA synthetase family.</text>
</comment>
<evidence type="ECO:0000256" key="10">
    <source>
        <dbReference type="ARBA" id="ARBA00032665"/>
    </source>
</evidence>
<evidence type="ECO:0000256" key="4">
    <source>
        <dbReference type="ARBA" id="ARBA00022490"/>
    </source>
</evidence>
<protein>
    <recommendedName>
        <fullName evidence="3">isoleucine--tRNA ligase</fullName>
        <ecNumber evidence="3">6.1.1.5</ecNumber>
    </recommendedName>
    <alternativeName>
        <fullName evidence="10">Isoleucyl-tRNA synthetase</fullName>
    </alternativeName>
</protein>
<dbReference type="InterPro" id="IPR013155">
    <property type="entry name" value="M/V/L/I-tRNA-synth_anticd-bd"/>
</dbReference>
<dbReference type="AlphaFoldDB" id="A0A7S3AWP5"/>
<proteinExistence type="inferred from homology"/>
<sequence>MGVPAYNKECRAIVMRYSKEWESTVKRVGRWIDFENDYKTMNLSFMESVWWVFKQLNDKGLVYRGFKVMPYSCPCNTPISNFELQQNYKVVDDPAVVCTFPLVDEPDVSVLAWTTTPWTLPSNLALCVNPKYEYVKVKDVASGKMYIVMAARLVQIYPGVGNPKKKKETEKKFEELARFLGSELAGKQYTPPFDYFESTRATGSFRVITGDFVTEDGGTGVVHCAPAFGEDDYKVCVAHKVVAKDQLICPLDANGRFTDEVPEFKGLFVKDADKGIIQLLKGRGRMYDVGTVNHSYPFCYRSDTPLIYRAVPSTFVNVEQLKDRLLVNNDQTYWVPEFVKEKRFRNWLENARDWAVSRNRFWGTPIPMWMSDDGKEVKVIGSIEELEKLSGEKITDLHRESIDHIELESSEGRGKLKRIDEVFDCWFESGSMPYAQQHYPFENKEKFEASFPADFIAEGIDQTRGWFYTLMVLSTALFDKPPFKNLVCNGLVLAADGRKMSKRLKNYPEPTLIINQYGADSLRLYLINSPVVRAEDLPFREDGVKQVLKDLFLPWYHGYRLFVQSANSAELKGQAFVANEARALSSSNTMDRWILAACNSLVREMRKEMEAYRLYTVVPKLVGLIDALTNWYIRMNKERFSGDRGEDECTTSLCVLFEVLVMLCRMMAPLTPFFTELIFQNLRRAIPDAPQSIHFLMIPDVNEAAIDDRIEADMQVMREVIDKVRIIRDRHKLSMRTPLPSVTMIHMQTEALEAVTRLEEYIKEELNVREVKTAKVTDVPELVKFKCVPNHSELGKRFGKDYKNVQKQINELSHEQLAAFVLSGSTIVGGHEFGKSDLVVSLDYVGDKTQRDADACEGGVVALDIKPDVSMLEEATAREICAKVQKMRKEAGLRKEDKVEVSFRCPAEASVLASVLSSQASYISARINMHPLASDKLPSRAVPLVSECKEVRVQTLVDGAIAISSEELELTLVRGCVFFHAAAMAKLLPDADARADVENLVHCKDHAALRAQFAAGSGKLPVSVNSTKVELVCGVHFFLSSADALAARAL</sequence>
<dbReference type="GO" id="GO:0000049">
    <property type="term" value="F:tRNA binding"/>
    <property type="evidence" value="ECO:0007669"/>
    <property type="project" value="InterPro"/>
</dbReference>
<dbReference type="FunFam" id="1.10.730.10:FF:000004">
    <property type="entry name" value="Isoleucyl-tRNA synthetase, cytoplasmic"/>
    <property type="match status" value="1"/>
</dbReference>
<dbReference type="GO" id="GO:0004822">
    <property type="term" value="F:isoleucine-tRNA ligase activity"/>
    <property type="evidence" value="ECO:0007669"/>
    <property type="project" value="UniProtKB-EC"/>
</dbReference>
<evidence type="ECO:0000256" key="2">
    <source>
        <dbReference type="ARBA" id="ARBA00005594"/>
    </source>
</evidence>
<evidence type="ECO:0000256" key="11">
    <source>
        <dbReference type="ARBA" id="ARBA00048359"/>
    </source>
</evidence>
<feature type="domain" description="Methionyl/Valyl/Leucyl/Isoleucyl-tRNA synthetase anticodon-binding" evidence="13">
    <location>
        <begin position="591"/>
        <end position="740"/>
    </location>
</feature>
<dbReference type="NCBIfam" id="TIGR00392">
    <property type="entry name" value="ileS"/>
    <property type="match status" value="1"/>
</dbReference>
<accession>A0A7S3AWP5</accession>
<dbReference type="EMBL" id="HBHX01033276">
    <property type="protein sequence ID" value="CAE0117804.1"/>
    <property type="molecule type" value="Transcribed_RNA"/>
</dbReference>
<comment type="subcellular location">
    <subcellularLocation>
        <location evidence="1">Cytoplasm</location>
    </subcellularLocation>
</comment>
<evidence type="ECO:0000259" key="12">
    <source>
        <dbReference type="Pfam" id="PF00133"/>
    </source>
</evidence>
<keyword evidence="5" id="KW-0436">Ligase</keyword>
<dbReference type="InterPro" id="IPR023586">
    <property type="entry name" value="Ile-tRNA-ligase_type2"/>
</dbReference>
<evidence type="ECO:0000256" key="9">
    <source>
        <dbReference type="ARBA" id="ARBA00023146"/>
    </source>
</evidence>
<keyword evidence="9" id="KW-0030">Aminoacyl-tRNA synthetase</keyword>
<dbReference type="Pfam" id="PF00133">
    <property type="entry name" value="tRNA-synt_1"/>
    <property type="match status" value="1"/>
</dbReference>
<dbReference type="InterPro" id="IPR002300">
    <property type="entry name" value="aa-tRNA-synth_Ia"/>
</dbReference>
<keyword evidence="6" id="KW-0547">Nucleotide-binding</keyword>
<dbReference type="InterPro" id="IPR009008">
    <property type="entry name" value="Val/Leu/Ile-tRNA-synth_edit"/>
</dbReference>
<dbReference type="Gene3D" id="3.90.740.10">
    <property type="entry name" value="Valyl/Leucyl/Isoleucyl-tRNA synthetase, editing domain"/>
    <property type="match status" value="1"/>
</dbReference>
<keyword evidence="7" id="KW-0067">ATP-binding</keyword>
<dbReference type="SUPFAM" id="SSF50677">
    <property type="entry name" value="ValRS/IleRS/LeuRS editing domain"/>
    <property type="match status" value="1"/>
</dbReference>
<dbReference type="InterPro" id="IPR002301">
    <property type="entry name" value="Ile-tRNA-ligase"/>
</dbReference>
<dbReference type="GO" id="GO:0005524">
    <property type="term" value="F:ATP binding"/>
    <property type="evidence" value="ECO:0007669"/>
    <property type="project" value="UniProtKB-KW"/>
</dbReference>
<evidence type="ECO:0000256" key="8">
    <source>
        <dbReference type="ARBA" id="ARBA00022917"/>
    </source>
</evidence>
<gene>
    <name evidence="14" type="ORF">HERI1096_LOCUS18503</name>
</gene>
<dbReference type="CDD" id="cd00818">
    <property type="entry name" value="IleRS_core"/>
    <property type="match status" value="1"/>
</dbReference>
<feature type="domain" description="Aminoacyl-tRNA synthetase class Ia" evidence="12">
    <location>
        <begin position="1"/>
        <end position="536"/>
    </location>
</feature>
<evidence type="ECO:0000256" key="5">
    <source>
        <dbReference type="ARBA" id="ARBA00022598"/>
    </source>
</evidence>
<name>A0A7S3AWP5_9EUKA</name>
<evidence type="ECO:0000256" key="7">
    <source>
        <dbReference type="ARBA" id="ARBA00022840"/>
    </source>
</evidence>
<dbReference type="EC" id="6.1.1.5" evidence="3"/>
<keyword evidence="8" id="KW-0648">Protein biosynthesis</keyword>
<dbReference type="CDD" id="cd07961">
    <property type="entry name" value="Anticodon_Ia_Ile_ABEc"/>
    <property type="match status" value="1"/>
</dbReference>
<dbReference type="GO" id="GO:0006428">
    <property type="term" value="P:isoleucyl-tRNA aminoacylation"/>
    <property type="evidence" value="ECO:0007669"/>
    <property type="project" value="InterPro"/>
</dbReference>
<dbReference type="GO" id="GO:0002161">
    <property type="term" value="F:aminoacyl-tRNA deacylase activity"/>
    <property type="evidence" value="ECO:0007669"/>
    <property type="project" value="InterPro"/>
</dbReference>
<keyword evidence="4" id="KW-0963">Cytoplasm</keyword>
<dbReference type="FunFam" id="3.40.50.620:FF:000050">
    <property type="entry name" value="Isoleucyl-tRNA synthetase,cytoplasmic"/>
    <property type="match status" value="1"/>
</dbReference>
<evidence type="ECO:0000256" key="6">
    <source>
        <dbReference type="ARBA" id="ARBA00022741"/>
    </source>
</evidence>
<evidence type="ECO:0000259" key="13">
    <source>
        <dbReference type="Pfam" id="PF08264"/>
    </source>
</evidence>
<dbReference type="InterPro" id="IPR009080">
    <property type="entry name" value="tRNAsynth_Ia_anticodon-bd"/>
</dbReference>
<dbReference type="PANTHER" id="PTHR42780">
    <property type="entry name" value="SOLEUCYL-TRNA SYNTHETASE"/>
    <property type="match status" value="1"/>
</dbReference>